<protein>
    <recommendedName>
        <fullName evidence="5">VCBS repeat-containing protein</fullName>
    </recommendedName>
</protein>
<evidence type="ECO:0000313" key="4">
    <source>
        <dbReference type="Proteomes" id="UP001157733"/>
    </source>
</evidence>
<dbReference type="SUPFAM" id="SSF69318">
    <property type="entry name" value="Integrin alpha N-terminal domain"/>
    <property type="match status" value="1"/>
</dbReference>
<dbReference type="InterPro" id="IPR028994">
    <property type="entry name" value="Integrin_alpha_N"/>
</dbReference>
<evidence type="ECO:0000313" key="3">
    <source>
        <dbReference type="EMBL" id="CAI2717820.1"/>
    </source>
</evidence>
<evidence type="ECO:0008006" key="5">
    <source>
        <dbReference type="Google" id="ProtNLM"/>
    </source>
</evidence>
<dbReference type="PROSITE" id="PS51257">
    <property type="entry name" value="PROKAR_LIPOPROTEIN"/>
    <property type="match status" value="1"/>
</dbReference>
<proteinExistence type="predicted"/>
<evidence type="ECO:0000256" key="2">
    <source>
        <dbReference type="SAM" id="SignalP"/>
    </source>
</evidence>
<name>A0ABM9HCN8_9BACT</name>
<feature type="chain" id="PRO_5047397100" description="VCBS repeat-containing protein" evidence="2">
    <location>
        <begin position="20"/>
        <end position="410"/>
    </location>
</feature>
<dbReference type="InterPro" id="IPR013517">
    <property type="entry name" value="FG-GAP"/>
</dbReference>
<dbReference type="PANTHER" id="PTHR46580">
    <property type="entry name" value="SENSOR KINASE-RELATED"/>
    <property type="match status" value="1"/>
</dbReference>
<dbReference type="Proteomes" id="UP001157733">
    <property type="component" value="Chromosome"/>
</dbReference>
<feature type="signal peptide" evidence="2">
    <location>
        <begin position="1"/>
        <end position="19"/>
    </location>
</feature>
<organism evidence="3 4">
    <name type="scientific">Nitrospina watsonii</name>
    <dbReference type="NCBI Taxonomy" id="1323948"/>
    <lineage>
        <taxon>Bacteria</taxon>
        <taxon>Pseudomonadati</taxon>
        <taxon>Nitrospinota/Tectimicrobiota group</taxon>
        <taxon>Nitrospinota</taxon>
        <taxon>Nitrospinia</taxon>
        <taxon>Nitrospinales</taxon>
        <taxon>Nitrospinaceae</taxon>
        <taxon>Nitrospina</taxon>
    </lineage>
</organism>
<dbReference type="Gene3D" id="2.130.10.130">
    <property type="entry name" value="Integrin alpha, N-terminal"/>
    <property type="match status" value="1"/>
</dbReference>
<dbReference type="EMBL" id="OX336137">
    <property type="protein sequence ID" value="CAI2717820.1"/>
    <property type="molecule type" value="Genomic_DNA"/>
</dbReference>
<reference evidence="3 4" key="1">
    <citation type="submission" date="2022-09" db="EMBL/GenBank/DDBJ databases">
        <authorList>
            <person name="Kop L."/>
        </authorList>
    </citation>
    <scope>NUCLEOTIDE SEQUENCE [LARGE SCALE GENOMIC DNA]</scope>
    <source>
        <strain evidence="3 4">347</strain>
    </source>
</reference>
<accession>A0ABM9HCN8</accession>
<gene>
    <name evidence="3" type="ORF">NSPWAT_0961</name>
</gene>
<keyword evidence="1 2" id="KW-0732">Signal</keyword>
<keyword evidence="4" id="KW-1185">Reference proteome</keyword>
<sequence length="410" mass="46507">MRGWGLVVLLAALSGCAQGGVFKSNPDAQRYLDLTETFFPGLQEKPIQHAWFAFVNRDRFPDMLVAELDADGTPSVRVWLNRKAERFAKLERPGWVGTPGDTILAMRARDLNHDRAADLVLIGRFQDGDTVKVLINNGRGYFYTPQGYRLPPFKPGLDRVDMVDVDQDGNIDLFFTGHHVLNQGDPDTHQVQFLLNNGKGEFRDVTQLLMPLLPAGIRGTSFADYDGDKVIDIFLVYDTGRNRILINNGLGQFTDRTRDLLPFVRSQSLFADWADFDMDGDNDLLVVNEAIDPRSRTYENEYSYVLVNNGSGYFRKGPLRAFPAYPSRAVYLLDANADQIPDIIILSRQGIHYQRGLGKWRFLKESSKRLPANRHFEELTFTDVNNDGHLDFFGIVRGEGRGHLWVNSFK</sequence>
<dbReference type="Pfam" id="PF13517">
    <property type="entry name" value="FG-GAP_3"/>
    <property type="match status" value="2"/>
</dbReference>
<evidence type="ECO:0000256" key="1">
    <source>
        <dbReference type="ARBA" id="ARBA00022729"/>
    </source>
</evidence>